<evidence type="ECO:0000256" key="1">
    <source>
        <dbReference type="SAM" id="SignalP"/>
    </source>
</evidence>
<dbReference type="AlphaFoldDB" id="A0A2M4B4Y2"/>
<name>A0A2M4B4Y2_9DIPT</name>
<keyword evidence="1" id="KW-0732">Signal</keyword>
<accession>A0A2M4B4Y2</accession>
<proteinExistence type="predicted"/>
<feature type="signal peptide" evidence="1">
    <location>
        <begin position="1"/>
        <end position="18"/>
    </location>
</feature>
<dbReference type="EMBL" id="GGFK01014776">
    <property type="protein sequence ID" value="MBW48097.1"/>
    <property type="molecule type" value="Transcribed_RNA"/>
</dbReference>
<reference evidence="2" key="1">
    <citation type="submission" date="2018-01" db="EMBL/GenBank/DDBJ databases">
        <title>An insight into the sialome of Amazonian anophelines.</title>
        <authorList>
            <person name="Ribeiro J.M."/>
            <person name="Scarpassa V."/>
            <person name="Calvo E."/>
        </authorList>
    </citation>
    <scope>NUCLEOTIDE SEQUENCE</scope>
    <source>
        <tissue evidence="2">Salivary glands</tissue>
    </source>
</reference>
<organism evidence="2">
    <name type="scientific">Anopheles triannulatus</name>
    <dbReference type="NCBI Taxonomy" id="58253"/>
    <lineage>
        <taxon>Eukaryota</taxon>
        <taxon>Metazoa</taxon>
        <taxon>Ecdysozoa</taxon>
        <taxon>Arthropoda</taxon>
        <taxon>Hexapoda</taxon>
        <taxon>Insecta</taxon>
        <taxon>Pterygota</taxon>
        <taxon>Neoptera</taxon>
        <taxon>Endopterygota</taxon>
        <taxon>Diptera</taxon>
        <taxon>Nematocera</taxon>
        <taxon>Culicoidea</taxon>
        <taxon>Culicidae</taxon>
        <taxon>Anophelinae</taxon>
        <taxon>Anopheles</taxon>
    </lineage>
</organism>
<evidence type="ECO:0000313" key="2">
    <source>
        <dbReference type="EMBL" id="MBW48097.1"/>
    </source>
</evidence>
<feature type="chain" id="PRO_5014831092" evidence="1">
    <location>
        <begin position="19"/>
        <end position="75"/>
    </location>
</feature>
<sequence>MVCHRFLLFASISIGTLAHQHTHTRRKRMETGLVVLRMGIGPMGHARARLIPYNAPALLLGWGQSLLLAQKQKKR</sequence>
<protein>
    <submittedName>
        <fullName evidence="2">Putative secreted protein</fullName>
    </submittedName>
</protein>